<keyword evidence="2" id="KW-1133">Transmembrane helix</keyword>
<feature type="compositionally biased region" description="Polar residues" evidence="1">
    <location>
        <begin position="52"/>
        <end position="72"/>
    </location>
</feature>
<feature type="chain" id="PRO_5018705208" evidence="3">
    <location>
        <begin position="25"/>
        <end position="255"/>
    </location>
</feature>
<dbReference type="OrthoDB" id="8964578at2759"/>
<evidence type="ECO:0000256" key="2">
    <source>
        <dbReference type="SAM" id="Phobius"/>
    </source>
</evidence>
<keyword evidence="2" id="KW-0812">Transmembrane</keyword>
<dbReference type="AlphaFoldDB" id="A0A3Q2EGK0"/>
<dbReference type="KEGG" id="cvg:107096361"/>
<protein>
    <submittedName>
        <fullName evidence="4">Cell wall integrity and stress response component 4-like</fullName>
    </submittedName>
</protein>
<sequence>MMMEAKLWMTLSVLLLLQLGAATSASNDTEVLSPAPYKNESTTLTPLTTPSAFTKTNETGTNITDVMNTSPVTVPHTDKPALNHSETLDNSSTPSMPSNATTQNVTSSTTSVPTTVPTVTATAAGPGSNSTSTPTSSSNTSQGTTTPQPSNNTSQSSSGSTTANPNTTLKPQNSTFTHAGSPSELNKEGDNAHSAPALDPLLAGLVSAFIITAIIITLLLFLKLRRRDAGPQFRRLQDLPMDDMMEDTPLSMYNY</sequence>
<feature type="compositionally biased region" description="Low complexity" evidence="1">
    <location>
        <begin position="98"/>
        <end position="162"/>
    </location>
</feature>
<evidence type="ECO:0000256" key="3">
    <source>
        <dbReference type="SAM" id="SignalP"/>
    </source>
</evidence>
<organism evidence="4 5">
    <name type="scientific">Cyprinodon variegatus</name>
    <name type="common">Sheepshead minnow</name>
    <dbReference type="NCBI Taxonomy" id="28743"/>
    <lineage>
        <taxon>Eukaryota</taxon>
        <taxon>Metazoa</taxon>
        <taxon>Chordata</taxon>
        <taxon>Craniata</taxon>
        <taxon>Vertebrata</taxon>
        <taxon>Euteleostomi</taxon>
        <taxon>Actinopterygii</taxon>
        <taxon>Neopterygii</taxon>
        <taxon>Teleostei</taxon>
        <taxon>Neoteleostei</taxon>
        <taxon>Acanthomorphata</taxon>
        <taxon>Ovalentaria</taxon>
        <taxon>Atherinomorphae</taxon>
        <taxon>Cyprinodontiformes</taxon>
        <taxon>Cyprinodontidae</taxon>
        <taxon>Cyprinodon</taxon>
    </lineage>
</organism>
<feature type="compositionally biased region" description="Polar residues" evidence="1">
    <location>
        <begin position="163"/>
        <end position="184"/>
    </location>
</feature>
<keyword evidence="2" id="KW-0472">Membrane</keyword>
<evidence type="ECO:0000313" key="4">
    <source>
        <dbReference type="Ensembl" id="ENSCVAP00000031422.1"/>
    </source>
</evidence>
<feature type="compositionally biased region" description="Low complexity" evidence="1">
    <location>
        <begin position="41"/>
        <end position="51"/>
    </location>
</feature>
<feature type="transmembrane region" description="Helical" evidence="2">
    <location>
        <begin position="201"/>
        <end position="222"/>
    </location>
</feature>
<dbReference type="RefSeq" id="XP_015248461.1">
    <property type="nucleotide sequence ID" value="XM_015392975.1"/>
</dbReference>
<feature type="signal peptide" evidence="3">
    <location>
        <begin position="1"/>
        <end position="24"/>
    </location>
</feature>
<keyword evidence="5" id="KW-1185">Reference proteome</keyword>
<name>A0A3Q2EGK0_CYPVA</name>
<keyword evidence="3" id="KW-0732">Signal</keyword>
<dbReference type="Ensembl" id="ENSCVAT00000026263.1">
    <property type="protein sequence ID" value="ENSCVAP00000031422.1"/>
    <property type="gene ID" value="ENSCVAG00000020662.1"/>
</dbReference>
<reference evidence="4" key="1">
    <citation type="submission" date="2025-08" db="UniProtKB">
        <authorList>
            <consortium name="Ensembl"/>
        </authorList>
    </citation>
    <scope>IDENTIFICATION</scope>
</reference>
<feature type="region of interest" description="Disordered" evidence="1">
    <location>
        <begin position="27"/>
        <end position="192"/>
    </location>
</feature>
<evidence type="ECO:0000313" key="5">
    <source>
        <dbReference type="Proteomes" id="UP000265020"/>
    </source>
</evidence>
<dbReference type="GeneTree" id="ENSGT01140000282670"/>
<dbReference type="GeneID" id="107096361"/>
<evidence type="ECO:0000256" key="1">
    <source>
        <dbReference type="SAM" id="MobiDB-lite"/>
    </source>
</evidence>
<accession>A0A3Q2EGK0</accession>
<dbReference type="OMA" id="KDMGRCG"/>
<proteinExistence type="predicted"/>
<feature type="compositionally biased region" description="Polar residues" evidence="1">
    <location>
        <begin position="84"/>
        <end position="97"/>
    </location>
</feature>
<reference evidence="4" key="2">
    <citation type="submission" date="2025-09" db="UniProtKB">
        <authorList>
            <consortium name="Ensembl"/>
        </authorList>
    </citation>
    <scope>IDENTIFICATION</scope>
</reference>
<dbReference type="Proteomes" id="UP000265020">
    <property type="component" value="Unassembled WGS sequence"/>
</dbReference>